<feature type="compositionally biased region" description="Polar residues" evidence="1">
    <location>
        <begin position="233"/>
        <end position="242"/>
    </location>
</feature>
<feature type="compositionally biased region" description="Low complexity" evidence="1">
    <location>
        <begin position="867"/>
        <end position="876"/>
    </location>
</feature>
<dbReference type="EMBL" id="JBCAWK010000012">
    <property type="protein sequence ID" value="KAK8845411.1"/>
    <property type="molecule type" value="Genomic_DNA"/>
</dbReference>
<name>A0AAW0YIL1_9TREE</name>
<dbReference type="GeneID" id="92183382"/>
<protein>
    <submittedName>
        <fullName evidence="2">Uncharacterized protein</fullName>
    </submittedName>
</protein>
<dbReference type="RefSeq" id="XP_066800219.1">
    <property type="nucleotide sequence ID" value="XM_066949211.1"/>
</dbReference>
<feature type="region of interest" description="Disordered" evidence="1">
    <location>
        <begin position="617"/>
        <end position="645"/>
    </location>
</feature>
<evidence type="ECO:0000313" key="2">
    <source>
        <dbReference type="EMBL" id="KAK8845411.1"/>
    </source>
</evidence>
<feature type="compositionally biased region" description="Low complexity" evidence="1">
    <location>
        <begin position="593"/>
        <end position="604"/>
    </location>
</feature>
<reference evidence="2 3" key="1">
    <citation type="journal article" date="2024" name="bioRxiv">
        <title>Comparative genomics of Cryptococcus and Kwoniella reveals pathogenesis evolution and contrasting karyotype dynamics via intercentromeric recombination or chromosome fusion.</title>
        <authorList>
            <person name="Coelho M.A."/>
            <person name="David-Palma M."/>
            <person name="Shea T."/>
            <person name="Bowers K."/>
            <person name="McGinley-Smith S."/>
            <person name="Mohammad A.W."/>
            <person name="Gnirke A."/>
            <person name="Yurkov A.M."/>
            <person name="Nowrousian M."/>
            <person name="Sun S."/>
            <person name="Cuomo C.A."/>
            <person name="Heitman J."/>
        </authorList>
    </citation>
    <scope>NUCLEOTIDE SEQUENCE [LARGE SCALE GENOMIC DNA]</scope>
    <source>
        <strain evidence="2 3">CBS 13917</strain>
    </source>
</reference>
<comment type="caution">
    <text evidence="2">The sequence shown here is derived from an EMBL/GenBank/DDBJ whole genome shotgun (WGS) entry which is preliminary data.</text>
</comment>
<feature type="compositionally biased region" description="Low complexity" evidence="1">
    <location>
        <begin position="62"/>
        <end position="72"/>
    </location>
</feature>
<proteinExistence type="predicted"/>
<gene>
    <name evidence="2" type="ORF">IAR55_006124</name>
</gene>
<dbReference type="AlphaFoldDB" id="A0AAW0YIL1"/>
<accession>A0AAW0YIL1</accession>
<feature type="compositionally biased region" description="Basic and acidic residues" evidence="1">
    <location>
        <begin position="631"/>
        <end position="641"/>
    </location>
</feature>
<feature type="region of interest" description="Disordered" evidence="1">
    <location>
        <begin position="486"/>
        <end position="604"/>
    </location>
</feature>
<feature type="compositionally biased region" description="Low complexity" evidence="1">
    <location>
        <begin position="539"/>
        <end position="550"/>
    </location>
</feature>
<feature type="region of interest" description="Disordered" evidence="1">
    <location>
        <begin position="61"/>
        <end position="105"/>
    </location>
</feature>
<organism evidence="2 3">
    <name type="scientific">Kwoniella newhampshirensis</name>
    <dbReference type="NCBI Taxonomy" id="1651941"/>
    <lineage>
        <taxon>Eukaryota</taxon>
        <taxon>Fungi</taxon>
        <taxon>Dikarya</taxon>
        <taxon>Basidiomycota</taxon>
        <taxon>Agaricomycotina</taxon>
        <taxon>Tremellomycetes</taxon>
        <taxon>Tremellales</taxon>
        <taxon>Cryptococcaceae</taxon>
        <taxon>Kwoniella</taxon>
    </lineage>
</organism>
<feature type="compositionally biased region" description="Polar residues" evidence="1">
    <location>
        <begin position="191"/>
        <end position="201"/>
    </location>
</feature>
<keyword evidence="3" id="KW-1185">Reference proteome</keyword>
<feature type="region of interest" description="Disordered" evidence="1">
    <location>
        <begin position="838"/>
        <end position="928"/>
    </location>
</feature>
<feature type="compositionally biased region" description="Basic and acidic residues" evidence="1">
    <location>
        <begin position="500"/>
        <end position="512"/>
    </location>
</feature>
<feature type="compositionally biased region" description="Low complexity" evidence="1">
    <location>
        <begin position="566"/>
        <end position="577"/>
    </location>
</feature>
<feature type="region of interest" description="Disordered" evidence="1">
    <location>
        <begin position="182"/>
        <end position="320"/>
    </location>
</feature>
<dbReference type="KEGG" id="kne:92183382"/>
<evidence type="ECO:0000313" key="3">
    <source>
        <dbReference type="Proteomes" id="UP001388673"/>
    </source>
</evidence>
<sequence length="928" mass="100763">METWPWTHLSRYCASPTHRTWVESELRQHPIPAGQSPEDWLLVRSLVSEGMTEAEARLMAFGPQSQSQTQSASGGGSGSGTSTGYASPGYPVVQQSLPQPQPHLQRQISNTGYGGPFNPVNGVYTGHNYAPAPVQEPPYGFVSLQEISPQSRSSSIYPNSQQTPSQTLPFYGVNHLNAQTQAAGTSPIPKSVQQNPPQQFEINPAPPTPVIERGQTATPSPRSDSPFLLQPPGSASSSTSFPIQGVALTVRAAPGTKRPISPLPSTATSKASSHSLQSHRKSKKNSSSIDPPSTPPIDGQKPAVSSTDKGKAKATASTALSATHAMTMPILRPLLIPEALQEPKPVQLFKNLRIRTVKGQDAPPLFTPDPSELEEIAVQLRDHASSRFLKAMADDDRYADVWQAWLRKFVKEPEKWDRAIAPVLQVLARTDMPVDFIIELRLGKLAKKIADLAKEKNLPSRQAIQSAFAKYNTYIVDVLLPAGRKSESALEEEAENKKRKIDEVVKEERKPNMDSTSKPGPSKLPAVSGTSASRPPIKSTTSATSNAVASKPVTKPSSTDMSFFGSAPATSSSAPKARTNLPPIKKLDRPAVPTIITPATSSTSSLLSATLKALGNRGLTATSNVTPEPAQEPKREKEEVNPPRYNAKGKIIGSVRFRDLVKEEEGGGNLEEVKIFKEEPWEMELPFWKIQTEEDVHGLSAHQLDQAEGAVLAAQRDHAVIDWYEPISYLENTREYPLNTPEVEAQTIRERGILAVSYPPGITIPDPSETDTRVVESSQNGTRYFPLSTSTGTEQIRNLFPTRVQPYGVSSSDPSPTTSVSHLLEGLKGLTSVIQPVQPQQQSQQTYNYDPQPPPPTQSYGQGGWGQSSYGNSSGSGIDGQRPSWGGNDNYASARNYGGDQNPGGNNSFRPQDRDRSRPICKFWSRGE</sequence>
<feature type="compositionally biased region" description="Low complexity" evidence="1">
    <location>
        <begin position="82"/>
        <end position="105"/>
    </location>
</feature>
<dbReference type="Proteomes" id="UP001388673">
    <property type="component" value="Unassembled WGS sequence"/>
</dbReference>
<feature type="compositionally biased region" description="Polar residues" evidence="1">
    <location>
        <begin position="263"/>
        <end position="276"/>
    </location>
</feature>
<evidence type="ECO:0000256" key="1">
    <source>
        <dbReference type="SAM" id="MobiDB-lite"/>
    </source>
</evidence>